<dbReference type="AlphaFoldDB" id="A0A0M9DI31"/>
<dbReference type="RefSeq" id="WP_053995863.1">
    <property type="nucleotide sequence ID" value="NZ_CP065643.1"/>
</dbReference>
<name>A0A0M9DI31_9BACI</name>
<feature type="transmembrane region" description="Helical" evidence="1">
    <location>
        <begin position="63"/>
        <end position="81"/>
    </location>
</feature>
<comment type="caution">
    <text evidence="2">The sequence shown here is derived from an EMBL/GenBank/DDBJ whole genome shotgun (WGS) entry which is preliminary data.</text>
</comment>
<feature type="transmembrane region" description="Helical" evidence="1">
    <location>
        <begin position="30"/>
        <end position="51"/>
    </location>
</feature>
<protein>
    <recommendedName>
        <fullName evidence="4">DUF2568 domain-containing protein</fullName>
    </recommendedName>
</protein>
<sequence>MTIHLALRFLLEIGVLLVVGYWGVYTGKNLVFQFLLGIGLPLLIIGIWSIFGSPKAMMPLNPFMHGLLEIALFTLAVLALYNTDKTSLAITFALIVIFNQMLSFLLKVG</sequence>
<keyword evidence="1" id="KW-0472">Membrane</keyword>
<evidence type="ECO:0000313" key="2">
    <source>
        <dbReference type="EMBL" id="KOY80622.1"/>
    </source>
</evidence>
<gene>
    <name evidence="2" type="ORF">ADM90_15570</name>
</gene>
<dbReference type="InterPro" id="IPR021214">
    <property type="entry name" value="DUF2568"/>
</dbReference>
<evidence type="ECO:0000256" key="1">
    <source>
        <dbReference type="SAM" id="Phobius"/>
    </source>
</evidence>
<evidence type="ECO:0000313" key="3">
    <source>
        <dbReference type="Proteomes" id="UP000037977"/>
    </source>
</evidence>
<keyword evidence="3" id="KW-1185">Reference proteome</keyword>
<organism evidence="2 3">
    <name type="scientific">Lysinibacillus macroides</name>
    <dbReference type="NCBI Taxonomy" id="33935"/>
    <lineage>
        <taxon>Bacteria</taxon>
        <taxon>Bacillati</taxon>
        <taxon>Bacillota</taxon>
        <taxon>Bacilli</taxon>
        <taxon>Bacillales</taxon>
        <taxon>Bacillaceae</taxon>
        <taxon>Lysinibacillus</taxon>
    </lineage>
</organism>
<dbReference type="EMBL" id="LGCI01000010">
    <property type="protein sequence ID" value="KOY80622.1"/>
    <property type="molecule type" value="Genomic_DNA"/>
</dbReference>
<accession>A0A0M9DI31</accession>
<dbReference type="Proteomes" id="UP000037977">
    <property type="component" value="Unassembled WGS sequence"/>
</dbReference>
<proteinExistence type="predicted"/>
<feature type="transmembrane region" description="Helical" evidence="1">
    <location>
        <begin position="87"/>
        <end position="106"/>
    </location>
</feature>
<dbReference type="STRING" id="33935.ADM90_15570"/>
<feature type="transmembrane region" description="Helical" evidence="1">
    <location>
        <begin position="5"/>
        <end position="24"/>
    </location>
</feature>
<keyword evidence="1" id="KW-0812">Transmembrane</keyword>
<evidence type="ECO:0008006" key="4">
    <source>
        <dbReference type="Google" id="ProtNLM"/>
    </source>
</evidence>
<keyword evidence="1" id="KW-1133">Transmembrane helix</keyword>
<dbReference type="Pfam" id="PF10823">
    <property type="entry name" value="DUF2568"/>
    <property type="match status" value="1"/>
</dbReference>
<dbReference type="PATRIC" id="fig|33935.3.peg.1845"/>
<reference evidence="2 3" key="1">
    <citation type="submission" date="2015-07" db="EMBL/GenBank/DDBJ databases">
        <title>Genome sequencing project for genomic taxonomy and phylogenomics of Bacillus-like bacteria.</title>
        <authorList>
            <person name="Liu B."/>
            <person name="Wang J."/>
            <person name="Zhu Y."/>
            <person name="Liu G."/>
            <person name="Chen Q."/>
            <person name="Chen Z."/>
            <person name="Che J."/>
            <person name="Ge C."/>
            <person name="Shi H."/>
            <person name="Pan Z."/>
            <person name="Liu X."/>
        </authorList>
    </citation>
    <scope>NUCLEOTIDE SEQUENCE [LARGE SCALE GENOMIC DNA]</scope>
    <source>
        <strain evidence="2 3">DSM 54</strain>
    </source>
</reference>